<dbReference type="PROSITE" id="PS50076">
    <property type="entry name" value="DNAJ_2"/>
    <property type="match status" value="1"/>
</dbReference>
<feature type="compositionally biased region" description="Pro residues" evidence="1">
    <location>
        <begin position="228"/>
        <end position="242"/>
    </location>
</feature>
<dbReference type="SUPFAM" id="SSF46565">
    <property type="entry name" value="Chaperone J-domain"/>
    <property type="match status" value="1"/>
</dbReference>
<feature type="compositionally biased region" description="Basic and acidic residues" evidence="1">
    <location>
        <begin position="163"/>
        <end position="176"/>
    </location>
</feature>
<feature type="compositionally biased region" description="Basic and acidic residues" evidence="1">
    <location>
        <begin position="102"/>
        <end position="118"/>
    </location>
</feature>
<feature type="compositionally biased region" description="Polar residues" evidence="1">
    <location>
        <begin position="258"/>
        <end position="271"/>
    </location>
</feature>
<dbReference type="InterPro" id="IPR036869">
    <property type="entry name" value="J_dom_sf"/>
</dbReference>
<comment type="caution">
    <text evidence="3">The sequence shown here is derived from an EMBL/GenBank/DDBJ whole genome shotgun (WGS) entry which is preliminary data.</text>
</comment>
<dbReference type="CDD" id="cd06257">
    <property type="entry name" value="DnaJ"/>
    <property type="match status" value="1"/>
</dbReference>
<evidence type="ECO:0000259" key="2">
    <source>
        <dbReference type="PROSITE" id="PS50076"/>
    </source>
</evidence>
<dbReference type="PANTHER" id="PTHR24074">
    <property type="entry name" value="CO-CHAPERONE PROTEIN DJLA"/>
    <property type="match status" value="1"/>
</dbReference>
<reference evidence="3 4" key="1">
    <citation type="journal article" date="2020" name="BMC Genomics">
        <title>Correction to: Identification and distribution of gene clusters required for synthesis of sphingolipid metabolism inhibitors in diverse species of the filamentous fungus Fusarium.</title>
        <authorList>
            <person name="Kim H.S."/>
            <person name="Lohmar J.M."/>
            <person name="Busman M."/>
            <person name="Brown D.W."/>
            <person name="Naumann T.A."/>
            <person name="Divon H.H."/>
            <person name="Lysoe E."/>
            <person name="Uhlig S."/>
            <person name="Proctor R.H."/>
        </authorList>
    </citation>
    <scope>NUCLEOTIDE SEQUENCE [LARGE SCALE GENOMIC DNA]</scope>
    <source>
        <strain evidence="3 4">NRRL 25214</strain>
    </source>
</reference>
<evidence type="ECO:0000256" key="1">
    <source>
        <dbReference type="SAM" id="MobiDB-lite"/>
    </source>
</evidence>
<dbReference type="Gene3D" id="1.10.287.110">
    <property type="entry name" value="DnaJ domain"/>
    <property type="match status" value="1"/>
</dbReference>
<proteinExistence type="predicted"/>
<gene>
    <name evidence="3" type="ORF">FANTH_13380</name>
</gene>
<keyword evidence="4" id="KW-1185">Reference proteome</keyword>
<evidence type="ECO:0000313" key="4">
    <source>
        <dbReference type="Proteomes" id="UP000573603"/>
    </source>
</evidence>
<dbReference type="SMART" id="SM00271">
    <property type="entry name" value="DnaJ"/>
    <property type="match status" value="1"/>
</dbReference>
<dbReference type="InterPro" id="IPR001623">
    <property type="entry name" value="DnaJ_domain"/>
</dbReference>
<accession>A0A8H4YNT0</accession>
<organism evidence="3 4">
    <name type="scientific">Fusarium anthophilum</name>
    <dbReference type="NCBI Taxonomy" id="48485"/>
    <lineage>
        <taxon>Eukaryota</taxon>
        <taxon>Fungi</taxon>
        <taxon>Dikarya</taxon>
        <taxon>Ascomycota</taxon>
        <taxon>Pezizomycotina</taxon>
        <taxon>Sordariomycetes</taxon>
        <taxon>Hypocreomycetidae</taxon>
        <taxon>Hypocreales</taxon>
        <taxon>Nectriaceae</taxon>
        <taxon>Fusarium</taxon>
        <taxon>Fusarium fujikuroi species complex</taxon>
    </lineage>
</organism>
<dbReference type="Proteomes" id="UP000573603">
    <property type="component" value="Unassembled WGS sequence"/>
</dbReference>
<dbReference type="AlphaFoldDB" id="A0A8H4YNT0"/>
<feature type="compositionally biased region" description="Basic and acidic residues" evidence="1">
    <location>
        <begin position="67"/>
        <end position="77"/>
    </location>
</feature>
<dbReference type="PRINTS" id="PR00625">
    <property type="entry name" value="JDOMAIN"/>
</dbReference>
<dbReference type="EMBL" id="JABEVY010000478">
    <property type="protein sequence ID" value="KAF5231519.1"/>
    <property type="molecule type" value="Genomic_DNA"/>
</dbReference>
<sequence>MTGTSSGINKYRDYYADLELPPTADTNDIKRNHRKLALRYHPDRNFKDDTEEKFKIIQTAYDILSDPEQKALHDERRHNNRGPSEYPTPRQPNQARAGTTPWREEQPQRYYHFAEPKAKVNNGAPTTAAGRKRQTPHPPSPRKASARGSAEASFGSRNNGSHSRTDSRAERREKSSNYRPAHTSSPYAGSPNPDTSAQAPPPVPQSPSSTAKTDPPNTMDKDNTPPTNSTPPHQPPEFPFPQPAQTTASPHPVDLPKRSQQPAELKQSSGTIPMPPAARDTNVKPAGPEWESGNVETPNANEESFPTPPTAPQIPVSIDGVQPSVSDSETYLKDFEKYLEQWNMFKNRIIGHYRKRKETITELQNSGSDDIQQYYDWLVQDDDVRGLFIAACEEHERQFRQFREFMMLFLSSSNTGYGDK</sequence>
<feature type="domain" description="J" evidence="2">
    <location>
        <begin position="13"/>
        <end position="77"/>
    </location>
</feature>
<protein>
    <recommendedName>
        <fullName evidence="2">J domain-containing protein</fullName>
    </recommendedName>
</protein>
<dbReference type="InterPro" id="IPR050817">
    <property type="entry name" value="DjlA_DnaK_co-chaperone"/>
</dbReference>
<name>A0A8H4YNT0_9HYPO</name>
<evidence type="ECO:0000313" key="3">
    <source>
        <dbReference type="EMBL" id="KAF5231519.1"/>
    </source>
</evidence>
<feature type="region of interest" description="Disordered" evidence="1">
    <location>
        <begin position="63"/>
        <end position="309"/>
    </location>
</feature>
<feature type="compositionally biased region" description="Polar residues" evidence="1">
    <location>
        <begin position="294"/>
        <end position="304"/>
    </location>
</feature>
<feature type="compositionally biased region" description="Polar residues" evidence="1">
    <location>
        <begin position="182"/>
        <end position="195"/>
    </location>
</feature>
<dbReference type="Pfam" id="PF00226">
    <property type="entry name" value="DnaJ"/>
    <property type="match status" value="1"/>
</dbReference>